<feature type="transmembrane region" description="Helical" evidence="2">
    <location>
        <begin position="231"/>
        <end position="252"/>
    </location>
</feature>
<dbReference type="InterPro" id="IPR013901">
    <property type="entry name" value="Anthrone_oxy"/>
</dbReference>
<dbReference type="PANTHER" id="PTHR36535:SF1">
    <property type="entry name" value="DUF1772 DOMAIN-CONTAINING PROTEIN"/>
    <property type="match status" value="1"/>
</dbReference>
<sequence length="264" mass="28609">MSEHIRVKTKHVEGLVAESEQSSPAKGPGSCMRWPTVKDRDAGGRFILEAATFASSALFAGAALYISLVEHPARKTLAASSLDVPKSKGKAIKKSAIKSAVLQWRESYQRAAPLQVFYALVAGVGGMCNTFVLKEAAAWAWGGGLVAMNVPFTLLCLMPINKELGKRAEMVELEQETRGTSDREEETKVDEDEIEEADPVSRRVTFCLGSWSCSGLPSTKHLLRLWGQLHAVRAALGLSGFLVLTAHVLSVAHSRRASKVMIYG</sequence>
<feature type="compositionally biased region" description="Basic and acidic residues" evidence="1">
    <location>
        <begin position="172"/>
        <end position="186"/>
    </location>
</feature>
<dbReference type="EMBL" id="SDOX01000122">
    <property type="protein sequence ID" value="TFJ81660.1"/>
    <property type="molecule type" value="Genomic_DNA"/>
</dbReference>
<keyword evidence="2" id="KW-0812">Transmembrane</keyword>
<gene>
    <name evidence="3" type="ORF">NSK_006911</name>
</gene>
<feature type="region of interest" description="Disordered" evidence="1">
    <location>
        <begin position="1"/>
        <end position="32"/>
    </location>
</feature>
<dbReference type="Proteomes" id="UP000355283">
    <property type="component" value="Unassembled WGS sequence"/>
</dbReference>
<evidence type="ECO:0000256" key="2">
    <source>
        <dbReference type="SAM" id="Phobius"/>
    </source>
</evidence>
<name>A0A4D9CR89_9STRA</name>
<keyword evidence="2" id="KW-1133">Transmembrane helix</keyword>
<keyword evidence="4" id="KW-1185">Reference proteome</keyword>
<organism evidence="3 4">
    <name type="scientific">Nannochloropsis salina CCMP1776</name>
    <dbReference type="NCBI Taxonomy" id="1027361"/>
    <lineage>
        <taxon>Eukaryota</taxon>
        <taxon>Sar</taxon>
        <taxon>Stramenopiles</taxon>
        <taxon>Ochrophyta</taxon>
        <taxon>Eustigmatophyceae</taxon>
        <taxon>Eustigmatales</taxon>
        <taxon>Monodopsidaceae</taxon>
        <taxon>Microchloropsis</taxon>
        <taxon>Microchloropsis salina</taxon>
    </lineage>
</organism>
<evidence type="ECO:0000313" key="4">
    <source>
        <dbReference type="Proteomes" id="UP000355283"/>
    </source>
</evidence>
<feature type="transmembrane region" description="Helical" evidence="2">
    <location>
        <begin position="139"/>
        <end position="160"/>
    </location>
</feature>
<reference evidence="3 4" key="1">
    <citation type="submission" date="2019-01" db="EMBL/GenBank/DDBJ databases">
        <title>Nuclear Genome Assembly of the Microalgal Biofuel strain Nannochloropsis salina CCMP1776.</title>
        <authorList>
            <person name="Hovde B."/>
        </authorList>
    </citation>
    <scope>NUCLEOTIDE SEQUENCE [LARGE SCALE GENOMIC DNA]</scope>
    <source>
        <strain evidence="3 4">CCMP1776</strain>
    </source>
</reference>
<comment type="caution">
    <text evidence="3">The sequence shown here is derived from an EMBL/GenBank/DDBJ whole genome shotgun (WGS) entry which is preliminary data.</text>
</comment>
<feature type="transmembrane region" description="Helical" evidence="2">
    <location>
        <begin position="112"/>
        <end position="132"/>
    </location>
</feature>
<dbReference type="Pfam" id="PF08592">
    <property type="entry name" value="Anthrone_oxy"/>
    <property type="match status" value="1"/>
</dbReference>
<dbReference type="PANTHER" id="PTHR36535">
    <property type="entry name" value="YALI0E30327P"/>
    <property type="match status" value="1"/>
</dbReference>
<evidence type="ECO:0000313" key="3">
    <source>
        <dbReference type="EMBL" id="TFJ81660.1"/>
    </source>
</evidence>
<evidence type="ECO:0000256" key="1">
    <source>
        <dbReference type="SAM" id="MobiDB-lite"/>
    </source>
</evidence>
<dbReference type="OrthoDB" id="5954308at2759"/>
<feature type="region of interest" description="Disordered" evidence="1">
    <location>
        <begin position="172"/>
        <end position="194"/>
    </location>
</feature>
<accession>A0A4D9CR89</accession>
<protein>
    <submittedName>
        <fullName evidence="3">Uncharacterized protein</fullName>
    </submittedName>
</protein>
<proteinExistence type="predicted"/>
<keyword evidence="2" id="KW-0472">Membrane</keyword>
<feature type="compositionally biased region" description="Basic and acidic residues" evidence="1">
    <location>
        <begin position="1"/>
        <end position="13"/>
    </location>
</feature>
<dbReference type="AlphaFoldDB" id="A0A4D9CR89"/>
<feature type="transmembrane region" description="Helical" evidence="2">
    <location>
        <begin position="46"/>
        <end position="68"/>
    </location>
</feature>